<reference evidence="3" key="1">
    <citation type="submission" date="2019-03" db="EMBL/GenBank/DDBJ databases">
        <title>Afifella sp. nov., isolated from activated sludge.</title>
        <authorList>
            <person name="Li Q."/>
            <person name="Liu Y."/>
        </authorList>
    </citation>
    <scope>NUCLEOTIDE SEQUENCE</scope>
    <source>
        <strain evidence="3">L72</strain>
    </source>
</reference>
<dbReference type="PANTHER" id="PTHR38457">
    <property type="entry name" value="REGULATOR ABRB-RELATED"/>
    <property type="match status" value="1"/>
</dbReference>
<proteinExistence type="predicted"/>
<feature type="transmembrane region" description="Helical" evidence="2">
    <location>
        <begin position="310"/>
        <end position="333"/>
    </location>
</feature>
<feature type="region of interest" description="Disordered" evidence="1">
    <location>
        <begin position="1"/>
        <end position="44"/>
    </location>
</feature>
<dbReference type="PIRSF" id="PIRSF038991">
    <property type="entry name" value="Protein_AbrB"/>
    <property type="match status" value="1"/>
</dbReference>
<evidence type="ECO:0000313" key="3">
    <source>
        <dbReference type="EMBL" id="MYZ46379.1"/>
    </source>
</evidence>
<gene>
    <name evidence="3" type="ORF">E4O86_01400</name>
</gene>
<keyword evidence="2" id="KW-0812">Transmembrane</keyword>
<accession>A0A964T1R4</accession>
<feature type="transmembrane region" description="Helical" evidence="2">
    <location>
        <begin position="373"/>
        <end position="391"/>
    </location>
</feature>
<protein>
    <submittedName>
        <fullName evidence="3">AbrB family transcriptional regulator</fullName>
    </submittedName>
</protein>
<dbReference type="InterPro" id="IPR007820">
    <property type="entry name" value="AbrB_fam"/>
</dbReference>
<name>A0A964T1R4_9HYPH</name>
<feature type="compositionally biased region" description="Low complexity" evidence="1">
    <location>
        <begin position="1"/>
        <end position="13"/>
    </location>
</feature>
<feature type="transmembrane region" description="Helical" evidence="2">
    <location>
        <begin position="339"/>
        <end position="361"/>
    </location>
</feature>
<keyword evidence="2" id="KW-0472">Membrane</keyword>
<dbReference type="GO" id="GO:0010468">
    <property type="term" value="P:regulation of gene expression"/>
    <property type="evidence" value="ECO:0007669"/>
    <property type="project" value="InterPro"/>
</dbReference>
<dbReference type="NCBIfam" id="TIGR03082">
    <property type="entry name" value="Gneg_AbrB_dup"/>
    <property type="match status" value="2"/>
</dbReference>
<dbReference type="PANTHER" id="PTHR38457:SF1">
    <property type="entry name" value="REGULATOR ABRB-RELATED"/>
    <property type="match status" value="1"/>
</dbReference>
<evidence type="ECO:0000313" key="4">
    <source>
        <dbReference type="Proteomes" id="UP000773614"/>
    </source>
</evidence>
<dbReference type="Pfam" id="PF05145">
    <property type="entry name" value="AbrB"/>
    <property type="match status" value="1"/>
</dbReference>
<feature type="transmembrane region" description="Helical" evidence="2">
    <location>
        <begin position="256"/>
        <end position="274"/>
    </location>
</feature>
<organism evidence="3 4">
    <name type="scientific">Propylenella binzhouense</name>
    <dbReference type="NCBI Taxonomy" id="2555902"/>
    <lineage>
        <taxon>Bacteria</taxon>
        <taxon>Pseudomonadati</taxon>
        <taxon>Pseudomonadota</taxon>
        <taxon>Alphaproteobacteria</taxon>
        <taxon>Hyphomicrobiales</taxon>
        <taxon>Propylenellaceae</taxon>
        <taxon>Propylenella</taxon>
    </lineage>
</organism>
<sequence>MRPARRSAPAASPICGSASRGAPTTCGRRPGGSPPGSPARSSAGVAASPVRVRALRISVTLLAGAAGGSLASYAGLPAGTLSGSLLAVAIVSLAGFPTEVPNWLRLPVYLFLGIYAGTGVGPETIVQMRTWPVSFAVVLATLVVVVAMSYRWLNRWCGWDPISALLAAMPGSLAMVMATAESVNADLRKIAVTQTVRLLILIEIIPLLALLTGVGTGAPDAPVHETATADLHQVAMVFALGAVGGILLMRARLPGGLMLGGLIATAVLYLTSAVDGQLPPGLVAPATVVLGAVAGSRFRPGDWQLLPRLGGPAIVAFAIGMGISLAAATLVTVTLGVGFIQAFMAFAPGAIEALIIVAFALDVDPAYVAAHHVVRFFAISLTTPLIAKWVSKRPGPRG</sequence>
<evidence type="ECO:0000256" key="1">
    <source>
        <dbReference type="SAM" id="MobiDB-lite"/>
    </source>
</evidence>
<keyword evidence="4" id="KW-1185">Reference proteome</keyword>
<evidence type="ECO:0000256" key="2">
    <source>
        <dbReference type="SAM" id="Phobius"/>
    </source>
</evidence>
<feature type="transmembrane region" description="Helical" evidence="2">
    <location>
        <begin position="61"/>
        <end position="94"/>
    </location>
</feature>
<feature type="transmembrane region" description="Helical" evidence="2">
    <location>
        <begin position="133"/>
        <end position="153"/>
    </location>
</feature>
<dbReference type="Proteomes" id="UP000773614">
    <property type="component" value="Unassembled WGS sequence"/>
</dbReference>
<dbReference type="AlphaFoldDB" id="A0A964T1R4"/>
<feature type="transmembrane region" description="Helical" evidence="2">
    <location>
        <begin position="106"/>
        <end position="126"/>
    </location>
</feature>
<dbReference type="InterPro" id="IPR017516">
    <property type="entry name" value="AbrB_dup"/>
</dbReference>
<dbReference type="GO" id="GO:0016020">
    <property type="term" value="C:membrane"/>
    <property type="evidence" value="ECO:0007669"/>
    <property type="project" value="InterPro"/>
</dbReference>
<feature type="transmembrane region" description="Helical" evidence="2">
    <location>
        <begin position="231"/>
        <end position="249"/>
    </location>
</feature>
<keyword evidence="2" id="KW-1133">Transmembrane helix</keyword>
<feature type="transmembrane region" description="Helical" evidence="2">
    <location>
        <begin position="159"/>
        <end position="178"/>
    </location>
</feature>
<dbReference type="EMBL" id="SPKJ01000002">
    <property type="protein sequence ID" value="MYZ46379.1"/>
    <property type="molecule type" value="Genomic_DNA"/>
</dbReference>
<comment type="caution">
    <text evidence="3">The sequence shown here is derived from an EMBL/GenBank/DDBJ whole genome shotgun (WGS) entry which is preliminary data.</text>
</comment>
<feature type="transmembrane region" description="Helical" evidence="2">
    <location>
        <begin position="198"/>
        <end position="219"/>
    </location>
</feature>